<name>A0A3S9PKB5_STRLT</name>
<protein>
    <submittedName>
        <fullName evidence="1">Uncharacterized protein</fullName>
    </submittedName>
</protein>
<accession>A0A3S9PKB5</accession>
<reference evidence="1 2" key="1">
    <citation type="submission" date="2018-12" db="EMBL/GenBank/DDBJ databases">
        <title>The whole draft genome of Streptomyce luteoverticillatus CGMCC 15060.</title>
        <authorList>
            <person name="Feng Z."/>
            <person name="Chen G."/>
            <person name="Zhang J."/>
            <person name="Zhu H."/>
            <person name="Yu X."/>
            <person name="Zhang W."/>
            <person name="Zhang X."/>
        </authorList>
    </citation>
    <scope>NUCLEOTIDE SEQUENCE [LARGE SCALE GENOMIC DNA]</scope>
    <source>
        <strain evidence="1 2">CGMCC 15060</strain>
    </source>
</reference>
<dbReference type="AlphaFoldDB" id="A0A3S9PKB5"/>
<keyword evidence="2" id="KW-1185">Reference proteome</keyword>
<sequence>MFEIRIICDPTDADAITKGLAGTFTTSPPLRKPTRSGKRLRLYITADHHTGDDAYADAPPIVHELADLTDLISCYTDAGLLPPSSVEREFLLRRAALLDRMAIEEAAVSAPVAVEMAVETAEAAALTLSLFDRVKGWAGEHGPEDRLWARTSHRGYVRQEYAAWLQSTRP</sequence>
<organism evidence="1 2">
    <name type="scientific">Streptomyces luteoverticillatus</name>
    <name type="common">Streptoverticillium luteoverticillatus</name>
    <dbReference type="NCBI Taxonomy" id="66425"/>
    <lineage>
        <taxon>Bacteria</taxon>
        <taxon>Bacillati</taxon>
        <taxon>Actinomycetota</taxon>
        <taxon>Actinomycetes</taxon>
        <taxon>Kitasatosporales</taxon>
        <taxon>Streptomycetaceae</taxon>
        <taxon>Streptomyces</taxon>
    </lineage>
</organism>
<gene>
    <name evidence="1" type="ORF">EKH77_17420</name>
</gene>
<dbReference type="Proteomes" id="UP000267900">
    <property type="component" value="Chromosome"/>
</dbReference>
<evidence type="ECO:0000313" key="1">
    <source>
        <dbReference type="EMBL" id="AZQ72764.1"/>
    </source>
</evidence>
<evidence type="ECO:0000313" key="2">
    <source>
        <dbReference type="Proteomes" id="UP000267900"/>
    </source>
</evidence>
<proteinExistence type="predicted"/>
<dbReference type="OrthoDB" id="4322784at2"/>
<dbReference type="RefSeq" id="WP_126915280.1">
    <property type="nucleotide sequence ID" value="NZ_CP034587.1"/>
</dbReference>
<dbReference type="EMBL" id="CP034587">
    <property type="protein sequence ID" value="AZQ72764.1"/>
    <property type="molecule type" value="Genomic_DNA"/>
</dbReference>